<accession>A0A2K3MQC4</accession>
<dbReference type="EMBL" id="ASHM01050999">
    <property type="protein sequence ID" value="PNX86359.1"/>
    <property type="molecule type" value="Genomic_DNA"/>
</dbReference>
<feature type="region of interest" description="Disordered" evidence="1">
    <location>
        <begin position="1"/>
        <end position="34"/>
    </location>
</feature>
<feature type="non-terminal residue" evidence="3">
    <location>
        <position position="34"/>
    </location>
</feature>
<evidence type="ECO:0000313" key="3">
    <source>
        <dbReference type="EMBL" id="PNX93031.1"/>
    </source>
</evidence>
<evidence type="ECO:0000313" key="2">
    <source>
        <dbReference type="EMBL" id="PNX86359.1"/>
    </source>
</evidence>
<gene>
    <name evidence="3" type="ORF">L195_g016179</name>
    <name evidence="2" type="ORF">L195_g042437</name>
</gene>
<dbReference type="Proteomes" id="UP000236291">
    <property type="component" value="Unassembled WGS sequence"/>
</dbReference>
<dbReference type="AlphaFoldDB" id="A0A2K3MQC4"/>
<protein>
    <submittedName>
        <fullName evidence="3">Uncharacterized protein</fullName>
    </submittedName>
</protein>
<evidence type="ECO:0000313" key="4">
    <source>
        <dbReference type="Proteomes" id="UP000236291"/>
    </source>
</evidence>
<comment type="caution">
    <text evidence="3">The sequence shown here is derived from an EMBL/GenBank/DDBJ whole genome shotgun (WGS) entry which is preliminary data.</text>
</comment>
<proteinExistence type="predicted"/>
<reference evidence="3 4" key="2">
    <citation type="journal article" date="2017" name="Front. Plant Sci.">
        <title>Gene Classification and Mining of Molecular Markers Useful in Red Clover (Trifolium pratense) Breeding.</title>
        <authorList>
            <person name="Istvanek J."/>
            <person name="Dluhosova J."/>
            <person name="Dluhos P."/>
            <person name="Patkova L."/>
            <person name="Nedelnik J."/>
            <person name="Repkova J."/>
        </authorList>
    </citation>
    <scope>NUCLEOTIDE SEQUENCE [LARGE SCALE GENOMIC DNA]</scope>
    <source>
        <strain evidence="4">cv. Tatra</strain>
        <tissue evidence="3">Young leaves</tissue>
    </source>
</reference>
<evidence type="ECO:0000256" key="1">
    <source>
        <dbReference type="SAM" id="MobiDB-lite"/>
    </source>
</evidence>
<reference evidence="3 4" key="1">
    <citation type="journal article" date="2014" name="Am. J. Bot.">
        <title>Genome assembly and annotation for red clover (Trifolium pratense; Fabaceae).</title>
        <authorList>
            <person name="Istvanek J."/>
            <person name="Jaros M."/>
            <person name="Krenek A."/>
            <person name="Repkova J."/>
        </authorList>
    </citation>
    <scope>NUCLEOTIDE SEQUENCE [LARGE SCALE GENOMIC DNA]</scope>
    <source>
        <strain evidence="4">cv. Tatra</strain>
        <tissue evidence="3">Young leaves</tissue>
    </source>
</reference>
<name>A0A2K3MQC4_TRIPR</name>
<dbReference type="EMBL" id="ASHM01011127">
    <property type="protein sequence ID" value="PNX93031.1"/>
    <property type="molecule type" value="Genomic_DNA"/>
</dbReference>
<sequence length="34" mass="4053">MTEPSHWPETQNLNMDSQPVQETEFTQELYEESP</sequence>
<organism evidence="3 4">
    <name type="scientific">Trifolium pratense</name>
    <name type="common">Red clover</name>
    <dbReference type="NCBI Taxonomy" id="57577"/>
    <lineage>
        <taxon>Eukaryota</taxon>
        <taxon>Viridiplantae</taxon>
        <taxon>Streptophyta</taxon>
        <taxon>Embryophyta</taxon>
        <taxon>Tracheophyta</taxon>
        <taxon>Spermatophyta</taxon>
        <taxon>Magnoliopsida</taxon>
        <taxon>eudicotyledons</taxon>
        <taxon>Gunneridae</taxon>
        <taxon>Pentapetalae</taxon>
        <taxon>rosids</taxon>
        <taxon>fabids</taxon>
        <taxon>Fabales</taxon>
        <taxon>Fabaceae</taxon>
        <taxon>Papilionoideae</taxon>
        <taxon>50 kb inversion clade</taxon>
        <taxon>NPAAA clade</taxon>
        <taxon>Hologalegina</taxon>
        <taxon>IRL clade</taxon>
        <taxon>Trifolieae</taxon>
        <taxon>Trifolium</taxon>
    </lineage>
</organism>
<feature type="compositionally biased region" description="Polar residues" evidence="1">
    <location>
        <begin position="8"/>
        <end position="26"/>
    </location>
</feature>